<name>A0AB73A910_ENTFC</name>
<evidence type="ECO:0000313" key="1">
    <source>
        <dbReference type="EMBL" id="EPI12446.1"/>
    </source>
</evidence>
<accession>A0AB73A910</accession>
<reference evidence="1 2" key="1">
    <citation type="submission" date="2013-06" db="EMBL/GenBank/DDBJ databases">
        <authorList>
            <person name="Weinstock G."/>
            <person name="Sodergren E."/>
            <person name="Lobos E.A."/>
            <person name="Fulton L."/>
            <person name="Fulton R."/>
            <person name="Courtney L."/>
            <person name="Fronick C."/>
            <person name="O'Laughlin M."/>
            <person name="Godfrey J."/>
            <person name="Wilson R.M."/>
            <person name="Miner T."/>
            <person name="Farmer C."/>
            <person name="Delehaunty K."/>
            <person name="Cordes M."/>
            <person name="Minx P."/>
            <person name="Tomlinson C."/>
            <person name="Chen J."/>
            <person name="Wollam A."/>
            <person name="Pepin K.H."/>
            <person name="Bhonagiri V."/>
            <person name="Zhang X."/>
            <person name="Warren W."/>
            <person name="Mitreva M."/>
            <person name="Mardis E.R."/>
            <person name="Wilson R.K."/>
        </authorList>
    </citation>
    <scope>NUCLEOTIDE SEQUENCE [LARGE SCALE GENOMIC DNA]</scope>
    <source>
        <strain evidence="1 2">SD2A-2</strain>
    </source>
</reference>
<dbReference type="EMBL" id="ATIT01000092">
    <property type="protein sequence ID" value="EPI12446.1"/>
    <property type="molecule type" value="Genomic_DNA"/>
</dbReference>
<organism evidence="1 2">
    <name type="scientific">Enterococcus faecium SD2A-2</name>
    <dbReference type="NCBI Taxonomy" id="1244154"/>
    <lineage>
        <taxon>Bacteria</taxon>
        <taxon>Bacillati</taxon>
        <taxon>Bacillota</taxon>
        <taxon>Bacilli</taxon>
        <taxon>Lactobacillales</taxon>
        <taxon>Enterococcaceae</taxon>
        <taxon>Enterococcus</taxon>
    </lineage>
</organism>
<sequence>MLLWLFLLKNSLKYRFLFQTKYDMITSDVKMMRTNRRKAYGNKT</sequence>
<dbReference type="AlphaFoldDB" id="A0AB73A910"/>
<gene>
    <name evidence="1" type="ORF">D356_01483</name>
</gene>
<comment type="caution">
    <text evidence="1">The sequence shown here is derived from an EMBL/GenBank/DDBJ whole genome shotgun (WGS) entry which is preliminary data.</text>
</comment>
<proteinExistence type="predicted"/>
<dbReference type="Proteomes" id="UP000014622">
    <property type="component" value="Unassembled WGS sequence"/>
</dbReference>
<protein>
    <submittedName>
        <fullName evidence="1">Uncharacterized protein</fullName>
    </submittedName>
</protein>
<evidence type="ECO:0000313" key="2">
    <source>
        <dbReference type="Proteomes" id="UP000014622"/>
    </source>
</evidence>